<dbReference type="SUPFAM" id="SSF51735">
    <property type="entry name" value="NAD(P)-binding Rossmann-fold domains"/>
    <property type="match status" value="1"/>
</dbReference>
<dbReference type="InterPro" id="IPR020843">
    <property type="entry name" value="ER"/>
</dbReference>
<organism evidence="2 3">
    <name type="scientific">Plectosphaerella plurivora</name>
    <dbReference type="NCBI Taxonomy" id="936078"/>
    <lineage>
        <taxon>Eukaryota</taxon>
        <taxon>Fungi</taxon>
        <taxon>Dikarya</taxon>
        <taxon>Ascomycota</taxon>
        <taxon>Pezizomycotina</taxon>
        <taxon>Sordariomycetes</taxon>
        <taxon>Hypocreomycetidae</taxon>
        <taxon>Glomerellales</taxon>
        <taxon>Plectosphaerellaceae</taxon>
        <taxon>Plectosphaerella</taxon>
    </lineage>
</organism>
<dbReference type="Gene3D" id="3.40.50.720">
    <property type="entry name" value="NAD(P)-binding Rossmann-like Domain"/>
    <property type="match status" value="1"/>
</dbReference>
<comment type="caution">
    <text evidence="2">The sequence shown here is derived from an EMBL/GenBank/DDBJ whole genome shotgun (WGS) entry which is preliminary data.</text>
</comment>
<dbReference type="InterPro" id="IPR011032">
    <property type="entry name" value="GroES-like_sf"/>
</dbReference>
<dbReference type="PANTHER" id="PTHR45033:SF2">
    <property type="entry name" value="ZINC-TYPE ALCOHOL DEHYDROGENASE-LIKE PROTEIN C1773.06C"/>
    <property type="match status" value="1"/>
</dbReference>
<dbReference type="InterPro" id="IPR036291">
    <property type="entry name" value="NAD(P)-bd_dom_sf"/>
</dbReference>
<protein>
    <recommendedName>
        <fullName evidence="1">Enoyl reductase (ER) domain-containing protein</fullName>
    </recommendedName>
</protein>
<keyword evidence="3" id="KW-1185">Reference proteome</keyword>
<reference evidence="2" key="1">
    <citation type="journal article" date="2021" name="Nat. Commun.">
        <title>Genetic determinants of endophytism in the Arabidopsis root mycobiome.</title>
        <authorList>
            <person name="Mesny F."/>
            <person name="Miyauchi S."/>
            <person name="Thiergart T."/>
            <person name="Pickel B."/>
            <person name="Atanasova L."/>
            <person name="Karlsson M."/>
            <person name="Huettel B."/>
            <person name="Barry K.W."/>
            <person name="Haridas S."/>
            <person name="Chen C."/>
            <person name="Bauer D."/>
            <person name="Andreopoulos W."/>
            <person name="Pangilinan J."/>
            <person name="LaButti K."/>
            <person name="Riley R."/>
            <person name="Lipzen A."/>
            <person name="Clum A."/>
            <person name="Drula E."/>
            <person name="Henrissat B."/>
            <person name="Kohler A."/>
            <person name="Grigoriev I.V."/>
            <person name="Martin F.M."/>
            <person name="Hacquard S."/>
        </authorList>
    </citation>
    <scope>NUCLEOTIDE SEQUENCE</scope>
    <source>
        <strain evidence="2">MPI-SDFR-AT-0117</strain>
    </source>
</reference>
<dbReference type="Pfam" id="PF00107">
    <property type="entry name" value="ADH_zinc_N"/>
    <property type="match status" value="1"/>
</dbReference>
<gene>
    <name evidence="2" type="ORF">F5X68DRAFT_246943</name>
</gene>
<dbReference type="AlphaFoldDB" id="A0A9P9A6Y0"/>
<proteinExistence type="predicted"/>
<dbReference type="PANTHER" id="PTHR45033">
    <property type="match status" value="1"/>
</dbReference>
<evidence type="ECO:0000313" key="2">
    <source>
        <dbReference type="EMBL" id="KAH6672660.1"/>
    </source>
</evidence>
<dbReference type="GO" id="GO:0016491">
    <property type="term" value="F:oxidoreductase activity"/>
    <property type="evidence" value="ECO:0007669"/>
    <property type="project" value="InterPro"/>
</dbReference>
<dbReference type="InterPro" id="IPR052711">
    <property type="entry name" value="Zinc_ADH-like"/>
</dbReference>
<evidence type="ECO:0000259" key="1">
    <source>
        <dbReference type="SMART" id="SM00829"/>
    </source>
</evidence>
<dbReference type="CDD" id="cd08276">
    <property type="entry name" value="MDR7"/>
    <property type="match status" value="1"/>
</dbReference>
<dbReference type="InterPro" id="IPR013154">
    <property type="entry name" value="ADH-like_N"/>
</dbReference>
<dbReference type="OrthoDB" id="9930022at2759"/>
<dbReference type="SUPFAM" id="SSF50129">
    <property type="entry name" value="GroES-like"/>
    <property type="match status" value="1"/>
</dbReference>
<dbReference type="Proteomes" id="UP000770015">
    <property type="component" value="Unassembled WGS sequence"/>
</dbReference>
<name>A0A9P9A6Y0_9PEZI</name>
<sequence>MSAPTTTKAWTIEGNAGFDSLTLNPEYAVPALSDNEVLVRIYAGSLNYRDCMIPMGIYPFGNLPGVVPGSDGAGEVVAVGSKVTRFAVGAKVVTNFMQAHIGGPLSPQALGSALGGSIHGTFRQHGVFNENGLVEMPKNLSYLEAGTLSCSALTAWSALYGPQAVRAGDWVLTQGTGGVSISGLQFAKAAGARVVATTSSAAKAEILKKLGADHVINYKETPNWGEEAKKLTGGVGFNQILEVGGANTITESLKAVAIGGVITMIGWIAGQGDASSVFGGLMSALATVRGIVVGSREQFEAMNRAIEANNIKPVLDDKVFKLDELKEAYQYLWDAKHFSKVAINIE</sequence>
<dbReference type="Pfam" id="PF08240">
    <property type="entry name" value="ADH_N"/>
    <property type="match status" value="1"/>
</dbReference>
<dbReference type="SMART" id="SM00829">
    <property type="entry name" value="PKS_ER"/>
    <property type="match status" value="1"/>
</dbReference>
<dbReference type="EMBL" id="JAGSXJ010000027">
    <property type="protein sequence ID" value="KAH6672660.1"/>
    <property type="molecule type" value="Genomic_DNA"/>
</dbReference>
<evidence type="ECO:0000313" key="3">
    <source>
        <dbReference type="Proteomes" id="UP000770015"/>
    </source>
</evidence>
<accession>A0A9P9A6Y0</accession>
<dbReference type="Gene3D" id="3.90.180.10">
    <property type="entry name" value="Medium-chain alcohol dehydrogenases, catalytic domain"/>
    <property type="match status" value="1"/>
</dbReference>
<dbReference type="InterPro" id="IPR013149">
    <property type="entry name" value="ADH-like_C"/>
</dbReference>
<feature type="domain" description="Enoyl reductase (ER)" evidence="1">
    <location>
        <begin position="16"/>
        <end position="343"/>
    </location>
</feature>